<dbReference type="GO" id="GO:0016020">
    <property type="term" value="C:membrane"/>
    <property type="evidence" value="ECO:0007669"/>
    <property type="project" value="UniProtKB-SubCell"/>
</dbReference>
<evidence type="ECO:0000256" key="8">
    <source>
        <dbReference type="ARBA" id="ARBA00049560"/>
    </source>
</evidence>
<keyword evidence="3 9" id="KW-0812">Transmembrane</keyword>
<feature type="transmembrane region" description="Helical" evidence="9">
    <location>
        <begin position="167"/>
        <end position="184"/>
    </location>
</feature>
<evidence type="ECO:0000313" key="10">
    <source>
        <dbReference type="EMBL" id="CAH0718863.1"/>
    </source>
</evidence>
<evidence type="ECO:0000256" key="9">
    <source>
        <dbReference type="SAM" id="Phobius"/>
    </source>
</evidence>
<feature type="transmembrane region" description="Helical" evidence="9">
    <location>
        <begin position="140"/>
        <end position="160"/>
    </location>
</feature>
<feature type="transmembrane region" description="Helical" evidence="9">
    <location>
        <begin position="36"/>
        <end position="56"/>
    </location>
</feature>
<keyword evidence="4 9" id="KW-1133">Transmembrane helix</keyword>
<proteinExistence type="inferred from homology"/>
<gene>
    <name evidence="10" type="ORF">BINO364_LOCUS5273</name>
</gene>
<feature type="non-terminal residue" evidence="10">
    <location>
        <position position="216"/>
    </location>
</feature>
<evidence type="ECO:0000256" key="1">
    <source>
        <dbReference type="ARBA" id="ARBA00004141"/>
    </source>
</evidence>
<dbReference type="PANTHER" id="PTHR31885:SF6">
    <property type="entry name" value="GH04784P"/>
    <property type="match status" value="1"/>
</dbReference>
<accession>A0A8J9UEK7</accession>
<dbReference type="Pfam" id="PF07947">
    <property type="entry name" value="YhhN"/>
    <property type="match status" value="1"/>
</dbReference>
<keyword evidence="11" id="KW-1185">Reference proteome</keyword>
<dbReference type="EC" id="3.3.2.2" evidence="6"/>
<sequence>MISFSNLIKALRQVFMLVPFFKSVCVYFMAVGGAPSLSIAAIKCTPVLFLLLCVMVRAYDAPHPQCEYARRVATGLALSVVGDALLVWPQHLVEGMGAFAAAHVAYIRAFGLQPTAARAGATLYAGALLYVRAVPAPGELSVLVPAYALLLVTMAWRGAASAGYQRYGALLFLLSDAILGYSLFAGSVPYTHTLVMSTYYLGQLGIAVSALKPRAR</sequence>
<evidence type="ECO:0000256" key="2">
    <source>
        <dbReference type="ARBA" id="ARBA00007375"/>
    </source>
</evidence>
<name>A0A8J9UEK7_9NEOP</name>
<comment type="catalytic activity">
    <reaction evidence="8">
        <text>a 1-O-(1Z-alkenyl)-sn-glycero-3-phosphocholine + H2O = a 2,3-saturated aldehyde + sn-glycerol 3-phosphocholine</text>
        <dbReference type="Rhea" id="RHEA:22544"/>
        <dbReference type="ChEBI" id="CHEBI:15377"/>
        <dbReference type="ChEBI" id="CHEBI:16870"/>
        <dbReference type="ChEBI" id="CHEBI:73359"/>
        <dbReference type="ChEBI" id="CHEBI:77287"/>
        <dbReference type="EC" id="3.3.2.2"/>
    </reaction>
</comment>
<feature type="transmembrane region" description="Helical" evidence="9">
    <location>
        <begin position="12"/>
        <end position="30"/>
    </location>
</feature>
<comment type="subcellular location">
    <subcellularLocation>
        <location evidence="1">Membrane</location>
        <topology evidence="1">Multi-pass membrane protein</topology>
    </subcellularLocation>
</comment>
<dbReference type="EMBL" id="OV170233">
    <property type="protein sequence ID" value="CAH0718863.1"/>
    <property type="molecule type" value="Genomic_DNA"/>
</dbReference>
<dbReference type="GO" id="GO:0047408">
    <property type="term" value="F:alkenylglycerophosphocholine hydrolase activity"/>
    <property type="evidence" value="ECO:0007669"/>
    <property type="project" value="UniProtKB-EC"/>
</dbReference>
<evidence type="ECO:0000256" key="5">
    <source>
        <dbReference type="ARBA" id="ARBA00023136"/>
    </source>
</evidence>
<dbReference type="Proteomes" id="UP000838878">
    <property type="component" value="Chromosome 13"/>
</dbReference>
<feature type="transmembrane region" description="Helical" evidence="9">
    <location>
        <begin position="68"/>
        <end position="88"/>
    </location>
</feature>
<protein>
    <recommendedName>
        <fullName evidence="6">lysoplasmalogenase</fullName>
        <ecNumber evidence="6">3.3.2.2</ecNumber>
    </recommendedName>
</protein>
<dbReference type="PANTHER" id="PTHR31885">
    <property type="entry name" value="GH04784P"/>
    <property type="match status" value="1"/>
</dbReference>
<organism evidence="10 11">
    <name type="scientific">Brenthis ino</name>
    <name type="common">lesser marbled fritillary</name>
    <dbReference type="NCBI Taxonomy" id="405034"/>
    <lineage>
        <taxon>Eukaryota</taxon>
        <taxon>Metazoa</taxon>
        <taxon>Ecdysozoa</taxon>
        <taxon>Arthropoda</taxon>
        <taxon>Hexapoda</taxon>
        <taxon>Insecta</taxon>
        <taxon>Pterygota</taxon>
        <taxon>Neoptera</taxon>
        <taxon>Endopterygota</taxon>
        <taxon>Lepidoptera</taxon>
        <taxon>Glossata</taxon>
        <taxon>Ditrysia</taxon>
        <taxon>Papilionoidea</taxon>
        <taxon>Nymphalidae</taxon>
        <taxon>Heliconiinae</taxon>
        <taxon>Argynnini</taxon>
        <taxon>Brenthis</taxon>
    </lineage>
</organism>
<dbReference type="AlphaFoldDB" id="A0A8J9UEK7"/>
<reference evidence="10" key="1">
    <citation type="submission" date="2021-12" db="EMBL/GenBank/DDBJ databases">
        <authorList>
            <person name="Martin H S."/>
        </authorList>
    </citation>
    <scope>NUCLEOTIDE SEQUENCE</scope>
</reference>
<keyword evidence="5 9" id="KW-0472">Membrane</keyword>
<dbReference type="InterPro" id="IPR012506">
    <property type="entry name" value="TMEM86B-like"/>
</dbReference>
<evidence type="ECO:0000256" key="3">
    <source>
        <dbReference type="ARBA" id="ARBA00022692"/>
    </source>
</evidence>
<evidence type="ECO:0000256" key="7">
    <source>
        <dbReference type="ARBA" id="ARBA00049458"/>
    </source>
</evidence>
<dbReference type="OrthoDB" id="2133758at2759"/>
<evidence type="ECO:0000256" key="6">
    <source>
        <dbReference type="ARBA" id="ARBA00035673"/>
    </source>
</evidence>
<evidence type="ECO:0000313" key="11">
    <source>
        <dbReference type="Proteomes" id="UP000838878"/>
    </source>
</evidence>
<comment type="similarity">
    <text evidence="2">Belongs to the TMEM86 family.</text>
</comment>
<evidence type="ECO:0000256" key="4">
    <source>
        <dbReference type="ARBA" id="ARBA00022989"/>
    </source>
</evidence>
<comment type="catalytic activity">
    <reaction evidence="7">
        <text>a 1-O-(1Z-alkenyl)-sn-glycero-3-phosphoethanolamine + H2O = a 2,3-saturated aldehyde + sn-glycero-3-phosphoethanolamine</text>
        <dbReference type="Rhea" id="RHEA:16905"/>
        <dbReference type="ChEBI" id="CHEBI:15377"/>
        <dbReference type="ChEBI" id="CHEBI:73359"/>
        <dbReference type="ChEBI" id="CHEBI:77288"/>
        <dbReference type="ChEBI" id="CHEBI:143890"/>
        <dbReference type="EC" id="3.3.2.2"/>
    </reaction>
</comment>